<organism evidence="5">
    <name type="scientific">Dissoconium aciculare CBS 342.82</name>
    <dbReference type="NCBI Taxonomy" id="1314786"/>
    <lineage>
        <taxon>Eukaryota</taxon>
        <taxon>Fungi</taxon>
        <taxon>Dikarya</taxon>
        <taxon>Ascomycota</taxon>
        <taxon>Pezizomycotina</taxon>
        <taxon>Dothideomycetes</taxon>
        <taxon>Dothideomycetidae</taxon>
        <taxon>Mycosphaerellales</taxon>
        <taxon>Dissoconiaceae</taxon>
        <taxon>Dissoconium</taxon>
    </lineage>
</organism>
<dbReference type="PANTHER" id="PTHR38111:SF2">
    <property type="entry name" value="FINGER DOMAIN PROTEIN, PUTATIVE (AFU_ORTHOLOGUE AFUA_1G01560)-RELATED"/>
    <property type="match status" value="1"/>
</dbReference>
<dbReference type="SUPFAM" id="SSF57701">
    <property type="entry name" value="Zn2/Cys6 DNA-binding domain"/>
    <property type="match status" value="1"/>
</dbReference>
<dbReference type="Proteomes" id="UP000504637">
    <property type="component" value="Unplaced"/>
</dbReference>
<dbReference type="Pfam" id="PF00172">
    <property type="entry name" value="Zn_clus"/>
    <property type="match status" value="1"/>
</dbReference>
<dbReference type="InterPro" id="IPR053178">
    <property type="entry name" value="Osmoadaptation_assoc"/>
</dbReference>
<feature type="domain" description="Zn(2)-C6 fungal-type" evidence="3">
    <location>
        <begin position="6"/>
        <end position="36"/>
    </location>
</feature>
<evidence type="ECO:0000259" key="3">
    <source>
        <dbReference type="PROSITE" id="PS50048"/>
    </source>
</evidence>
<feature type="region of interest" description="Disordered" evidence="2">
    <location>
        <begin position="496"/>
        <end position="516"/>
    </location>
</feature>
<dbReference type="SMART" id="SM00066">
    <property type="entry name" value="GAL4"/>
    <property type="match status" value="1"/>
</dbReference>
<accession>A0A6J3MHT2</accession>
<evidence type="ECO:0000256" key="1">
    <source>
        <dbReference type="ARBA" id="ARBA00023242"/>
    </source>
</evidence>
<dbReference type="Gene3D" id="4.10.240.10">
    <property type="entry name" value="Zn(2)-C6 fungal-type DNA-binding domain"/>
    <property type="match status" value="1"/>
</dbReference>
<name>A0A6J3MHT2_9PEZI</name>
<dbReference type="InterPro" id="IPR001138">
    <property type="entry name" value="Zn2Cys6_DnaBD"/>
</dbReference>
<dbReference type="OrthoDB" id="5126878at2759"/>
<dbReference type="RefSeq" id="XP_033463488.1">
    <property type="nucleotide sequence ID" value="XM_033604011.1"/>
</dbReference>
<dbReference type="GO" id="GO:0008270">
    <property type="term" value="F:zinc ion binding"/>
    <property type="evidence" value="ECO:0007669"/>
    <property type="project" value="InterPro"/>
</dbReference>
<dbReference type="PROSITE" id="PS50048">
    <property type="entry name" value="ZN2_CY6_FUNGAL_2"/>
    <property type="match status" value="1"/>
</dbReference>
<dbReference type="GO" id="GO:0000981">
    <property type="term" value="F:DNA-binding transcription factor activity, RNA polymerase II-specific"/>
    <property type="evidence" value="ECO:0007669"/>
    <property type="project" value="InterPro"/>
</dbReference>
<evidence type="ECO:0000256" key="2">
    <source>
        <dbReference type="SAM" id="MobiDB-lite"/>
    </source>
</evidence>
<keyword evidence="4" id="KW-1185">Reference proteome</keyword>
<dbReference type="GeneID" id="54361811"/>
<dbReference type="InterPro" id="IPR036864">
    <property type="entry name" value="Zn2-C6_fun-type_DNA-bd_sf"/>
</dbReference>
<reference evidence="5" key="2">
    <citation type="submission" date="2020-04" db="EMBL/GenBank/DDBJ databases">
        <authorList>
            <consortium name="NCBI Genome Project"/>
        </authorList>
    </citation>
    <scope>NUCLEOTIDE SEQUENCE</scope>
    <source>
        <strain evidence="5">CBS 342.82</strain>
    </source>
</reference>
<keyword evidence="1" id="KW-0539">Nucleus</keyword>
<reference evidence="5" key="1">
    <citation type="submission" date="2020-01" db="EMBL/GenBank/DDBJ databases">
        <authorList>
            <consortium name="DOE Joint Genome Institute"/>
            <person name="Haridas S."/>
            <person name="Albert R."/>
            <person name="Binder M."/>
            <person name="Bloem J."/>
            <person name="Labutti K."/>
            <person name="Salamov A."/>
            <person name="Andreopoulos B."/>
            <person name="Baker S.E."/>
            <person name="Barry K."/>
            <person name="Bills G."/>
            <person name="Bluhm B.H."/>
            <person name="Cannon C."/>
            <person name="Castanera R."/>
            <person name="Culley D.E."/>
            <person name="Daum C."/>
            <person name="Ezra D."/>
            <person name="Gonzalez J.B."/>
            <person name="Henrissat B."/>
            <person name="Kuo A."/>
            <person name="Liang C."/>
            <person name="Lipzen A."/>
            <person name="Lutzoni F."/>
            <person name="Magnuson J."/>
            <person name="Mondo S."/>
            <person name="Nolan M."/>
            <person name="Ohm R."/>
            <person name="Pangilinan J."/>
            <person name="Park H.-J."/>
            <person name="Ramirez L."/>
            <person name="Alfaro M."/>
            <person name="Sun H."/>
            <person name="Tritt A."/>
            <person name="Yoshinaga Y."/>
            <person name="Zwiers L.-H."/>
            <person name="Turgeon B.G."/>
            <person name="Goodwin S.B."/>
            <person name="Spatafora J.W."/>
            <person name="Crous P.W."/>
            <person name="Grigoriev I.V."/>
        </authorList>
    </citation>
    <scope>NUCLEOTIDE SEQUENCE</scope>
    <source>
        <strain evidence="5">CBS 342.82</strain>
    </source>
</reference>
<sequence>MTVLGKCNTCRARKIKCDEVKPVCGRCRKVGRECSYTAERNDQTGLSVRSSSTAAHGLGRYHTLILERNKAKPRLLSSGTDVILAQRWANACMSELDFGGLWQTIPVRLGHDEILDAAVTYHLDCQDFFKTQSDTSALTLLRSGTKAMEAMRMAVAKPRRDTRNAVAISMVVLAVAEAYRDFSGFAWSCHIQGFLGLRQASWMTDEGRALMEVLIGGLWAAEVAEAVYADTDSLLDNGSISPPLSTLPDENQLRHACNFVKDKMILVPRLVRYTRQFAAQLYDAELVPQIQSLVTSLYDHDFMLQMEAFISSITTTHPALHMPFTNPLNRSFTIANGQVYWLLAKYYMYRTIICGTMLRLWMLGMVPTSAHDKSSIEQEDVRVAEKLCMCVEYATSGGPGADFKILDIRSPITLAWGALNRHEQRLINAQADGQPLDIAAVERTRSMKVYCKQTFDMIREIWHGGDAWTADFEPWAETYTGGPPMPWLLLKRVASPKQASKSPAMIDELEHVDDES</sequence>
<evidence type="ECO:0000313" key="5">
    <source>
        <dbReference type="RefSeq" id="XP_033463488.1"/>
    </source>
</evidence>
<dbReference type="PANTHER" id="PTHR38111">
    <property type="entry name" value="ZN(2)-C6 FUNGAL-TYPE DOMAIN-CONTAINING PROTEIN-RELATED"/>
    <property type="match status" value="1"/>
</dbReference>
<protein>
    <recommendedName>
        <fullName evidence="3">Zn(2)-C6 fungal-type domain-containing protein</fullName>
    </recommendedName>
</protein>
<dbReference type="AlphaFoldDB" id="A0A6J3MHT2"/>
<proteinExistence type="predicted"/>
<reference evidence="5" key="3">
    <citation type="submission" date="2025-08" db="UniProtKB">
        <authorList>
            <consortium name="RefSeq"/>
        </authorList>
    </citation>
    <scope>IDENTIFICATION</scope>
    <source>
        <strain evidence="5">CBS 342.82</strain>
    </source>
</reference>
<evidence type="ECO:0000313" key="4">
    <source>
        <dbReference type="Proteomes" id="UP000504637"/>
    </source>
</evidence>
<dbReference type="CDD" id="cd00067">
    <property type="entry name" value="GAL4"/>
    <property type="match status" value="1"/>
</dbReference>
<gene>
    <name evidence="5" type="ORF">K489DRAFT_376860</name>
</gene>